<keyword evidence="1 2" id="KW-0129">CBS domain</keyword>
<feature type="domain" description="CBS" evidence="3">
    <location>
        <begin position="8"/>
        <end position="66"/>
    </location>
</feature>
<evidence type="ECO:0000259" key="3">
    <source>
        <dbReference type="PROSITE" id="PS51371"/>
    </source>
</evidence>
<organism evidence="4 5">
    <name type="scientific">Bacterioplanes sanyensis</name>
    <dbReference type="NCBI Taxonomy" id="1249553"/>
    <lineage>
        <taxon>Bacteria</taxon>
        <taxon>Pseudomonadati</taxon>
        <taxon>Pseudomonadota</taxon>
        <taxon>Gammaproteobacteria</taxon>
        <taxon>Oceanospirillales</taxon>
        <taxon>Oceanospirillaceae</taxon>
        <taxon>Bacterioplanes</taxon>
    </lineage>
</organism>
<dbReference type="AlphaFoldDB" id="A0A222FR62"/>
<dbReference type="KEGG" id="bsan:CHH28_19620"/>
<dbReference type="Gene3D" id="3.10.580.10">
    <property type="entry name" value="CBS-domain"/>
    <property type="match status" value="2"/>
</dbReference>
<dbReference type="PANTHER" id="PTHR43080">
    <property type="entry name" value="CBS DOMAIN-CONTAINING PROTEIN CBSX3, MITOCHONDRIAL"/>
    <property type="match status" value="1"/>
</dbReference>
<dbReference type="Proteomes" id="UP000202440">
    <property type="component" value="Chromosome"/>
</dbReference>
<protein>
    <submittedName>
        <fullName evidence="4">CBS domain-containing protein</fullName>
    </submittedName>
</protein>
<reference evidence="4 5" key="1">
    <citation type="submission" date="2017-07" db="EMBL/GenBank/DDBJ databases">
        <title>Annotated genome sequence of Bacterioplanes sanyensis isolated from Red Sea.</title>
        <authorList>
            <person name="Rehman Z.U."/>
        </authorList>
    </citation>
    <scope>NUCLEOTIDE SEQUENCE [LARGE SCALE GENOMIC DNA]</scope>
    <source>
        <strain evidence="4 5">NV9</strain>
    </source>
</reference>
<evidence type="ECO:0000313" key="4">
    <source>
        <dbReference type="EMBL" id="ASP41004.1"/>
    </source>
</evidence>
<dbReference type="PANTHER" id="PTHR43080:SF2">
    <property type="entry name" value="CBS DOMAIN-CONTAINING PROTEIN"/>
    <property type="match status" value="1"/>
</dbReference>
<dbReference type="SUPFAM" id="SSF54631">
    <property type="entry name" value="CBS-domain pair"/>
    <property type="match status" value="1"/>
</dbReference>
<proteinExistence type="predicted"/>
<dbReference type="Pfam" id="PF00571">
    <property type="entry name" value="CBS"/>
    <property type="match status" value="2"/>
</dbReference>
<dbReference type="InterPro" id="IPR000644">
    <property type="entry name" value="CBS_dom"/>
</dbReference>
<gene>
    <name evidence="4" type="ORF">CHH28_19620</name>
</gene>
<sequence>MPTLTEVMTAFPVHVDEKDSIAACAEVMKEHHCHHLPVLRGHEPVGVLSTREIELARQPGTRTADLVDLTAGDLCRQFDSVDLHTRLDVVLDNMADQGEDAVLVMRQGRMAGILTSQDVCRSYAAWLKDHYLPTDDPEIA</sequence>
<keyword evidence="5" id="KW-1185">Reference proteome</keyword>
<evidence type="ECO:0000256" key="2">
    <source>
        <dbReference type="PROSITE-ProRule" id="PRU00703"/>
    </source>
</evidence>
<name>A0A222FR62_9GAMM</name>
<evidence type="ECO:0000256" key="1">
    <source>
        <dbReference type="ARBA" id="ARBA00023122"/>
    </source>
</evidence>
<dbReference type="EMBL" id="CP022530">
    <property type="protein sequence ID" value="ASP41004.1"/>
    <property type="molecule type" value="Genomic_DNA"/>
</dbReference>
<evidence type="ECO:0000313" key="5">
    <source>
        <dbReference type="Proteomes" id="UP000202440"/>
    </source>
</evidence>
<dbReference type="InterPro" id="IPR051257">
    <property type="entry name" value="Diverse_CBS-Domain"/>
</dbReference>
<dbReference type="SMART" id="SM00116">
    <property type="entry name" value="CBS"/>
    <property type="match status" value="2"/>
</dbReference>
<dbReference type="PROSITE" id="PS51371">
    <property type="entry name" value="CBS"/>
    <property type="match status" value="1"/>
</dbReference>
<dbReference type="InterPro" id="IPR046342">
    <property type="entry name" value="CBS_dom_sf"/>
</dbReference>
<accession>A0A222FR62</accession>